<evidence type="ECO:0000256" key="1">
    <source>
        <dbReference type="PIRSR" id="PIRSR031051-1"/>
    </source>
</evidence>
<evidence type="ECO:0000313" key="5">
    <source>
        <dbReference type="Proteomes" id="UP001458880"/>
    </source>
</evidence>
<dbReference type="Gene3D" id="3.40.50.1000">
    <property type="entry name" value="HAD superfamily/HAD-like"/>
    <property type="match status" value="1"/>
</dbReference>
<comment type="caution">
    <text evidence="4">The sequence shown here is derived from an EMBL/GenBank/DDBJ whole genome shotgun (WGS) entry which is preliminary data.</text>
</comment>
<gene>
    <name evidence="4" type="ORF">QE152_g36247</name>
</gene>
<proteinExistence type="predicted"/>
<feature type="binding site" evidence="3">
    <location>
        <position position="8"/>
    </location>
    <ligand>
        <name>Mg(2+)</name>
        <dbReference type="ChEBI" id="CHEBI:18420"/>
    </ligand>
</feature>
<feature type="binding site" evidence="2">
    <location>
        <position position="19"/>
    </location>
    <ligand>
        <name>substrate</name>
    </ligand>
</feature>
<dbReference type="SUPFAM" id="SSF56784">
    <property type="entry name" value="HAD-like"/>
    <property type="match status" value="1"/>
</dbReference>
<dbReference type="PANTHER" id="PTHR20889:SF12">
    <property type="entry name" value="LP01149P"/>
    <property type="match status" value="1"/>
</dbReference>
<dbReference type="Proteomes" id="UP001458880">
    <property type="component" value="Unassembled WGS sequence"/>
</dbReference>
<evidence type="ECO:0000256" key="2">
    <source>
        <dbReference type="PIRSR" id="PIRSR031051-2"/>
    </source>
</evidence>
<comment type="cofactor">
    <cofactor evidence="3">
        <name>Mg(2+)</name>
        <dbReference type="ChEBI" id="CHEBI:18420"/>
    </cofactor>
</comment>
<organism evidence="4 5">
    <name type="scientific">Popillia japonica</name>
    <name type="common">Japanese beetle</name>
    <dbReference type="NCBI Taxonomy" id="7064"/>
    <lineage>
        <taxon>Eukaryota</taxon>
        <taxon>Metazoa</taxon>
        <taxon>Ecdysozoa</taxon>
        <taxon>Arthropoda</taxon>
        <taxon>Hexapoda</taxon>
        <taxon>Insecta</taxon>
        <taxon>Pterygota</taxon>
        <taxon>Neoptera</taxon>
        <taxon>Endopterygota</taxon>
        <taxon>Coleoptera</taxon>
        <taxon>Polyphaga</taxon>
        <taxon>Scarabaeiformia</taxon>
        <taxon>Scarabaeidae</taxon>
        <taxon>Rutelinae</taxon>
        <taxon>Popillia</taxon>
    </lineage>
</organism>
<name>A0AAW1ICS9_POPJA</name>
<dbReference type="InterPro" id="IPR023214">
    <property type="entry name" value="HAD_sf"/>
</dbReference>
<keyword evidence="5" id="KW-1185">Reference proteome</keyword>
<dbReference type="AlphaFoldDB" id="A0AAW1ICS9"/>
<sequence>MKRLAVFDFDHTIIDDNSDTVVRDLLSPDKIPSSLKPLHRKDGWTSYMQGVFELLYEHGFRPSSLKPLHRKDGWTSYMQGVFELLYEHGFRKNEIQTAIDDIKPVSGMIELMRSLKLDLGYDVITISDSNTYFIDTWLNKNSFTKNIDKVFTNPANFVDGLLKIEMYHVQSDCKLSTKNLCKGRILDEYLAAQKITESSTIG</sequence>
<accession>A0AAW1ICS9</accession>
<feature type="binding site" evidence="3">
    <location>
        <position position="10"/>
    </location>
    <ligand>
        <name>Mg(2+)</name>
        <dbReference type="ChEBI" id="CHEBI:18420"/>
    </ligand>
</feature>
<dbReference type="PIRSF" id="PIRSF031051">
    <property type="entry name" value="PyrdxlP_Pase_PHOSPHO2"/>
    <property type="match status" value="1"/>
</dbReference>
<feature type="active site" description="Nucleophile" evidence="1">
    <location>
        <position position="8"/>
    </location>
</feature>
<evidence type="ECO:0000313" key="4">
    <source>
        <dbReference type="EMBL" id="KAK9687473.1"/>
    </source>
</evidence>
<keyword evidence="3" id="KW-0460">Magnesium</keyword>
<dbReference type="EMBL" id="JASPKY010000641">
    <property type="protein sequence ID" value="KAK9687473.1"/>
    <property type="molecule type" value="Genomic_DNA"/>
</dbReference>
<dbReference type="GO" id="GO:0046872">
    <property type="term" value="F:metal ion binding"/>
    <property type="evidence" value="ECO:0007669"/>
    <property type="project" value="UniProtKB-KW"/>
</dbReference>
<dbReference type="PANTHER" id="PTHR20889">
    <property type="entry name" value="PHOSPHATASE, ORPHAN 1, 2"/>
    <property type="match status" value="1"/>
</dbReference>
<dbReference type="Pfam" id="PF06888">
    <property type="entry name" value="Put_Phosphatase"/>
    <property type="match status" value="1"/>
</dbReference>
<reference evidence="4 5" key="1">
    <citation type="journal article" date="2024" name="BMC Genomics">
        <title>De novo assembly and annotation of Popillia japonica's genome with initial clues to its potential as an invasive pest.</title>
        <authorList>
            <person name="Cucini C."/>
            <person name="Boschi S."/>
            <person name="Funari R."/>
            <person name="Cardaioli E."/>
            <person name="Iannotti N."/>
            <person name="Marturano G."/>
            <person name="Paoli F."/>
            <person name="Bruttini M."/>
            <person name="Carapelli A."/>
            <person name="Frati F."/>
            <person name="Nardi F."/>
        </authorList>
    </citation>
    <scope>NUCLEOTIDE SEQUENCE [LARGE SCALE GENOMIC DNA]</scope>
    <source>
        <strain evidence="4">DMR45628</strain>
    </source>
</reference>
<dbReference type="GO" id="GO:0016791">
    <property type="term" value="F:phosphatase activity"/>
    <property type="evidence" value="ECO:0007669"/>
    <property type="project" value="InterPro"/>
</dbReference>
<dbReference type="NCBIfam" id="TIGR01488">
    <property type="entry name" value="HAD-SF-IB"/>
    <property type="match status" value="1"/>
</dbReference>
<protein>
    <submittedName>
        <fullName evidence="4">Phosphatase</fullName>
    </submittedName>
</protein>
<dbReference type="InterPro" id="IPR036412">
    <property type="entry name" value="HAD-like_sf"/>
</dbReference>
<dbReference type="InterPro" id="IPR016965">
    <property type="entry name" value="Pase_PHOSPHO-typ"/>
</dbReference>
<evidence type="ECO:0000256" key="3">
    <source>
        <dbReference type="PIRSR" id="PIRSR031051-3"/>
    </source>
</evidence>
<feature type="active site" description="Proton donor" evidence="1">
    <location>
        <position position="10"/>
    </location>
</feature>
<feature type="binding site" evidence="2">
    <location>
        <position position="128"/>
    </location>
    <ligand>
        <name>substrate</name>
    </ligand>
</feature>
<keyword evidence="3" id="KW-0479">Metal-binding</keyword>